<dbReference type="Gene3D" id="3.40.50.300">
    <property type="entry name" value="P-loop containing nucleotide triphosphate hydrolases"/>
    <property type="match status" value="3"/>
</dbReference>
<name>A0A7G9GKZ4_9FIRM</name>
<dbReference type="RefSeq" id="WP_117454102.1">
    <property type="nucleotide sequence ID" value="NZ_CP060636.1"/>
</dbReference>
<feature type="domain" description="ABC transporter" evidence="5">
    <location>
        <begin position="4"/>
        <end position="483"/>
    </location>
</feature>
<reference evidence="6 7" key="1">
    <citation type="submission" date="2020-08" db="EMBL/GenBank/DDBJ databases">
        <authorList>
            <person name="Liu C."/>
            <person name="Sun Q."/>
        </authorList>
    </citation>
    <scope>NUCLEOTIDE SEQUENCE [LARGE SCALE GENOMIC DNA]</scope>
    <source>
        <strain evidence="6 7">NSJ-61</strain>
    </source>
</reference>
<dbReference type="PANTHER" id="PTHR19211">
    <property type="entry name" value="ATP-BINDING TRANSPORT PROTEIN-RELATED"/>
    <property type="match status" value="1"/>
</dbReference>
<dbReference type="SMART" id="SM00382">
    <property type="entry name" value="AAA"/>
    <property type="match status" value="2"/>
</dbReference>
<dbReference type="GO" id="GO:0016887">
    <property type="term" value="F:ATP hydrolysis activity"/>
    <property type="evidence" value="ECO:0007669"/>
    <property type="project" value="InterPro"/>
</dbReference>
<dbReference type="CDD" id="cd03221">
    <property type="entry name" value="ABCF_EF-3"/>
    <property type="match status" value="2"/>
</dbReference>
<evidence type="ECO:0000256" key="1">
    <source>
        <dbReference type="ARBA" id="ARBA00022737"/>
    </source>
</evidence>
<dbReference type="InterPro" id="IPR027417">
    <property type="entry name" value="P-loop_NTPase"/>
</dbReference>
<evidence type="ECO:0000313" key="6">
    <source>
        <dbReference type="EMBL" id="QNM11476.1"/>
    </source>
</evidence>
<dbReference type="Proteomes" id="UP000515856">
    <property type="component" value="Chromosome"/>
</dbReference>
<evidence type="ECO:0000259" key="5">
    <source>
        <dbReference type="PROSITE" id="PS50893"/>
    </source>
</evidence>
<dbReference type="GO" id="GO:0005524">
    <property type="term" value="F:ATP binding"/>
    <property type="evidence" value="ECO:0007669"/>
    <property type="project" value="UniProtKB-KW"/>
</dbReference>
<accession>A0A7G9GKZ4</accession>
<evidence type="ECO:0000256" key="2">
    <source>
        <dbReference type="ARBA" id="ARBA00022741"/>
    </source>
</evidence>
<dbReference type="KEGG" id="ehn:H9Q80_14650"/>
<keyword evidence="3 6" id="KW-0067">ATP-binding</keyword>
<protein>
    <submittedName>
        <fullName evidence="6">ABC-F family ATP-binding cassette domain-containing protein</fullName>
    </submittedName>
</protein>
<dbReference type="SUPFAM" id="SSF52540">
    <property type="entry name" value="P-loop containing nucleoside triphosphate hydrolases"/>
    <property type="match status" value="2"/>
</dbReference>
<feature type="coiled-coil region" evidence="4">
    <location>
        <begin position="152"/>
        <end position="204"/>
    </location>
</feature>
<dbReference type="AlphaFoldDB" id="A0A7G9GKZ4"/>
<evidence type="ECO:0000256" key="4">
    <source>
        <dbReference type="SAM" id="Coils"/>
    </source>
</evidence>
<gene>
    <name evidence="6" type="ORF">H9Q80_14650</name>
</gene>
<keyword evidence="1" id="KW-0677">Repeat</keyword>
<keyword evidence="7" id="KW-1185">Reference proteome</keyword>
<dbReference type="InterPro" id="IPR050611">
    <property type="entry name" value="ABCF"/>
</dbReference>
<dbReference type="InterPro" id="IPR003439">
    <property type="entry name" value="ABC_transporter-like_ATP-bd"/>
</dbReference>
<dbReference type="InterPro" id="IPR003593">
    <property type="entry name" value="AAA+_ATPase"/>
</dbReference>
<keyword evidence="2" id="KW-0547">Nucleotide-binding</keyword>
<organism evidence="6 7">
    <name type="scientific">[Eubacterium] hominis</name>
    <dbReference type="NCBI Taxonomy" id="2764325"/>
    <lineage>
        <taxon>Bacteria</taxon>
        <taxon>Bacillati</taxon>
        <taxon>Bacillota</taxon>
        <taxon>Erysipelotrichia</taxon>
        <taxon>Erysipelotrichales</taxon>
        <taxon>Erysipelotrichaceae</taxon>
        <taxon>Amedibacillus</taxon>
    </lineage>
</organism>
<keyword evidence="4" id="KW-0175">Coiled coil</keyword>
<evidence type="ECO:0000313" key="7">
    <source>
        <dbReference type="Proteomes" id="UP000515856"/>
    </source>
</evidence>
<dbReference type="Pfam" id="PF00005">
    <property type="entry name" value="ABC_tran"/>
    <property type="match status" value="2"/>
</dbReference>
<dbReference type="PANTHER" id="PTHR19211:SF100">
    <property type="entry name" value="RIBOSOME PROTECTION PROTEIN VMLR"/>
    <property type="match status" value="1"/>
</dbReference>
<dbReference type="EMBL" id="CP060636">
    <property type="protein sequence ID" value="QNM11476.1"/>
    <property type="molecule type" value="Genomic_DNA"/>
</dbReference>
<sequence length="527" mass="61946">MLLCKIDHIDKTFSNKILFQHVTFEIRQHDHIGIVGENGCGKTTLLNILTNKIMPDEGKVTWYATYQYFQQFDEQLYDDISGGEALRNRLQETIQSNAFVYLLDEPISNLDNAGIQKVSYFLHHCDTYVIVSHDPQLLSECTKIIEISHHQVQIYEGNYEAYQIQKEKQNKKIQEEYNTYIQQKQQIEHMIDDKRKKMAKVSKKPKHMSHSEFKMRGYVALRTSFQGKEKKAAKQIKALQKRIKHMEVKNKPHEKKTVQFDLSNIQQLPSNIVVSAHDFSFAYDQKIIFQHASFTLYNRRCTCILGENGSGKTTLMNNIASMNEQFWYGGHPVFAKLDQDFRNLDKQRTLWENAKMDCVQSDQVLRRICDQLLFDTYDLKKQVSLLSGGEKIRLSIIKLLVSNANVLLLDEPTNYMDSDSVDAFIHVVKEYPGCMLIITHDERVLRKLAEELWILKNKLIFMFQGNYEEYLIDQKNKKKEVKIEKSILEMRLSHASAKHYQTRDDQEKERLEKEMETIIQQLKHRNM</sequence>
<dbReference type="PROSITE" id="PS50893">
    <property type="entry name" value="ABC_TRANSPORTER_2"/>
    <property type="match status" value="1"/>
</dbReference>
<evidence type="ECO:0000256" key="3">
    <source>
        <dbReference type="ARBA" id="ARBA00022840"/>
    </source>
</evidence>
<proteinExistence type="predicted"/>